<dbReference type="InterPro" id="IPR040162">
    <property type="entry name" value="MGST1-like"/>
</dbReference>
<feature type="transmembrane region" description="Helical" evidence="17">
    <location>
        <begin position="80"/>
        <end position="96"/>
    </location>
</feature>
<comment type="similarity">
    <text evidence="4">Belongs to the MAPEG family.</text>
</comment>
<reference evidence="19" key="1">
    <citation type="submission" date="2013-10" db="EMBL/GenBank/DDBJ databases">
        <authorList>
            <person name="Schartl M."/>
            <person name="Warren W."/>
        </authorList>
    </citation>
    <scope>NUCLEOTIDE SEQUENCE [LARGE SCALE GENOMIC DNA]</scope>
    <source>
        <strain evidence="19">female</strain>
    </source>
</reference>
<evidence type="ECO:0000256" key="12">
    <source>
        <dbReference type="ARBA" id="ARBA00023128"/>
    </source>
</evidence>
<evidence type="ECO:0000313" key="18">
    <source>
        <dbReference type="Ensembl" id="ENSPFOP00000008420.1"/>
    </source>
</evidence>
<protein>
    <recommendedName>
        <fullName evidence="15">Microsomal glutathione S-transferase 1</fullName>
        <ecNumber evidence="5">2.5.1.18</ecNumber>
    </recommendedName>
</protein>
<dbReference type="AlphaFoldDB" id="A0A087XRL7"/>
<evidence type="ECO:0000256" key="3">
    <source>
        <dbReference type="ARBA" id="ARBA00004477"/>
    </source>
</evidence>
<feature type="transmembrane region" description="Helical" evidence="17">
    <location>
        <begin position="16"/>
        <end position="37"/>
    </location>
</feature>
<proteinExistence type="inferred from homology"/>
<dbReference type="EMBL" id="AYCK01005173">
    <property type="status" value="NOT_ANNOTATED_CDS"/>
    <property type="molecule type" value="Genomic_DNA"/>
</dbReference>
<name>A0A087XRL7_POEFO</name>
<dbReference type="GO" id="GO:0005789">
    <property type="term" value="C:endoplasmic reticulum membrane"/>
    <property type="evidence" value="ECO:0007669"/>
    <property type="project" value="UniProtKB-SubCell"/>
</dbReference>
<dbReference type="Gene3D" id="1.20.120.550">
    <property type="entry name" value="Membrane associated eicosanoid/glutathione metabolism-like domain"/>
    <property type="match status" value="1"/>
</dbReference>
<reference evidence="18" key="2">
    <citation type="submission" date="2025-08" db="UniProtKB">
        <authorList>
            <consortium name="Ensembl"/>
        </authorList>
    </citation>
    <scope>IDENTIFICATION</scope>
</reference>
<dbReference type="Pfam" id="PF01124">
    <property type="entry name" value="MAPEG"/>
    <property type="match status" value="1"/>
</dbReference>
<evidence type="ECO:0000256" key="16">
    <source>
        <dbReference type="ARBA" id="ARBA00049385"/>
    </source>
</evidence>
<keyword evidence="10 17" id="KW-1133">Transmembrane helix</keyword>
<dbReference type="InterPro" id="IPR001129">
    <property type="entry name" value="Membr-assoc_MAPEG"/>
</dbReference>
<evidence type="ECO:0000256" key="8">
    <source>
        <dbReference type="ARBA" id="ARBA00022787"/>
    </source>
</evidence>
<evidence type="ECO:0000256" key="1">
    <source>
        <dbReference type="ARBA" id="ARBA00003701"/>
    </source>
</evidence>
<comment type="catalytic activity">
    <reaction evidence="16">
        <text>RX + glutathione = an S-substituted glutathione + a halide anion + H(+)</text>
        <dbReference type="Rhea" id="RHEA:16437"/>
        <dbReference type="ChEBI" id="CHEBI:15378"/>
        <dbReference type="ChEBI" id="CHEBI:16042"/>
        <dbReference type="ChEBI" id="CHEBI:17792"/>
        <dbReference type="ChEBI" id="CHEBI:57925"/>
        <dbReference type="ChEBI" id="CHEBI:90779"/>
        <dbReference type="EC" id="2.5.1.18"/>
    </reaction>
    <physiologicalReaction direction="left-to-right" evidence="16">
        <dbReference type="Rhea" id="RHEA:16438"/>
    </physiologicalReaction>
</comment>
<dbReference type="Proteomes" id="UP000028760">
    <property type="component" value="Unassembled WGS sequence"/>
</dbReference>
<dbReference type="Ensembl" id="ENSPFOT00000008432.1">
    <property type="protein sequence ID" value="ENSPFOP00000008420.1"/>
    <property type="gene ID" value="ENSPFOG00000008473.1"/>
</dbReference>
<accession>A0A087XRL7</accession>
<evidence type="ECO:0000256" key="7">
    <source>
        <dbReference type="ARBA" id="ARBA00022692"/>
    </source>
</evidence>
<dbReference type="OMA" id="RAQRCHH"/>
<keyword evidence="13 17" id="KW-0472">Membrane</keyword>
<evidence type="ECO:0000256" key="10">
    <source>
        <dbReference type="ARBA" id="ARBA00022989"/>
    </source>
</evidence>
<dbReference type="PANTHER" id="PTHR10689:SF6">
    <property type="entry name" value="MICROSOMAL GLUTATHIONE S-TRANSFERASE 1"/>
    <property type="match status" value="1"/>
</dbReference>
<keyword evidence="12" id="KW-0496">Mitochondrion</keyword>
<evidence type="ECO:0000256" key="15">
    <source>
        <dbReference type="ARBA" id="ARBA00039397"/>
    </source>
</evidence>
<dbReference type="EC" id="2.5.1.18" evidence="5"/>
<keyword evidence="6" id="KW-0808">Transferase</keyword>
<evidence type="ECO:0000256" key="14">
    <source>
        <dbReference type="ARBA" id="ARBA00038540"/>
    </source>
</evidence>
<evidence type="ECO:0000256" key="4">
    <source>
        <dbReference type="ARBA" id="ARBA00010459"/>
    </source>
</evidence>
<comment type="subunit">
    <text evidence="14">Homotrimer; The trimer binds only one molecule of glutathione.</text>
</comment>
<dbReference type="PANTHER" id="PTHR10689">
    <property type="entry name" value="MICROSOMAL GLUTATHIONE S-TRANSFERASE 1"/>
    <property type="match status" value="1"/>
</dbReference>
<dbReference type="GO" id="GO:0005741">
    <property type="term" value="C:mitochondrial outer membrane"/>
    <property type="evidence" value="ECO:0007669"/>
    <property type="project" value="UniProtKB-SubCell"/>
</dbReference>
<dbReference type="FunFam" id="1.20.120.550:FF:000002">
    <property type="entry name" value="Microsomal glutathione S-transferase 1"/>
    <property type="match status" value="1"/>
</dbReference>
<comment type="function">
    <text evidence="1">Conjugation of reduced glutathione to a wide number of exogenous and endogenous hydrophobic electrophiles.</text>
</comment>
<dbReference type="eggNOG" id="ENOG502S0BD">
    <property type="taxonomic scope" value="Eukaryota"/>
</dbReference>
<feature type="transmembrane region" description="Helical" evidence="17">
    <location>
        <begin position="131"/>
        <end position="154"/>
    </location>
</feature>
<dbReference type="SUPFAM" id="SSF161084">
    <property type="entry name" value="MAPEG domain-like"/>
    <property type="match status" value="1"/>
</dbReference>
<dbReference type="GeneTree" id="ENSGT00390000011980"/>
<evidence type="ECO:0000313" key="19">
    <source>
        <dbReference type="Proteomes" id="UP000028760"/>
    </source>
</evidence>
<evidence type="ECO:0000256" key="6">
    <source>
        <dbReference type="ARBA" id="ARBA00022679"/>
    </source>
</evidence>
<evidence type="ECO:0000256" key="2">
    <source>
        <dbReference type="ARBA" id="ARBA00004294"/>
    </source>
</evidence>
<evidence type="ECO:0000256" key="11">
    <source>
        <dbReference type="ARBA" id="ARBA00022990"/>
    </source>
</evidence>
<evidence type="ECO:0000256" key="13">
    <source>
        <dbReference type="ARBA" id="ARBA00023136"/>
    </source>
</evidence>
<comment type="subcellular location">
    <subcellularLocation>
        <location evidence="3">Endoplasmic reticulum membrane</location>
        <topology evidence="3">Multi-pass membrane protein</topology>
    </subcellularLocation>
    <subcellularLocation>
        <location evidence="2">Mitochondrion outer membrane</location>
    </subcellularLocation>
</comment>
<keyword evidence="19" id="KW-1185">Reference proteome</keyword>
<keyword evidence="8" id="KW-1000">Mitochondrion outer membrane</keyword>
<keyword evidence="9" id="KW-0256">Endoplasmic reticulum</keyword>
<evidence type="ECO:0000256" key="17">
    <source>
        <dbReference type="SAM" id="Phobius"/>
    </source>
</evidence>
<dbReference type="STRING" id="48698.ENSPFOP00000008420"/>
<dbReference type="InterPro" id="IPR023352">
    <property type="entry name" value="MAPEG-like_dom_sf"/>
</dbReference>
<keyword evidence="11" id="KW-0007">Acetylation</keyword>
<evidence type="ECO:0000256" key="9">
    <source>
        <dbReference type="ARBA" id="ARBA00022824"/>
    </source>
</evidence>
<keyword evidence="7 17" id="KW-0812">Transmembrane</keyword>
<reference evidence="18" key="3">
    <citation type="submission" date="2025-09" db="UniProtKB">
        <authorList>
            <consortium name="Ensembl"/>
        </authorList>
    </citation>
    <scope>IDENTIFICATION</scope>
</reference>
<sequence>SVEMATLMENEVFKAFASYAAIVTLKMMLMGPVTVYFRFTRGSFSNEEDVAKETNEEKKKKMLRAHPDVERAQRCHHNDLENIIPFFFIGLLYALSGPKLSIALIHFRVFTASRIFHSFAYILAFPQPSRALSYLLGMLTTFSMAFNLLITVFVL</sequence>
<organism evidence="18 19">
    <name type="scientific">Poecilia formosa</name>
    <name type="common">Amazon molly</name>
    <name type="synonym">Limia formosa</name>
    <dbReference type="NCBI Taxonomy" id="48698"/>
    <lineage>
        <taxon>Eukaryota</taxon>
        <taxon>Metazoa</taxon>
        <taxon>Chordata</taxon>
        <taxon>Craniata</taxon>
        <taxon>Vertebrata</taxon>
        <taxon>Euteleostomi</taxon>
        <taxon>Actinopterygii</taxon>
        <taxon>Neopterygii</taxon>
        <taxon>Teleostei</taxon>
        <taxon>Neoteleostei</taxon>
        <taxon>Acanthomorphata</taxon>
        <taxon>Ovalentaria</taxon>
        <taxon>Atherinomorphae</taxon>
        <taxon>Cyprinodontiformes</taxon>
        <taxon>Poeciliidae</taxon>
        <taxon>Poeciliinae</taxon>
        <taxon>Poecilia</taxon>
    </lineage>
</organism>
<evidence type="ECO:0000256" key="5">
    <source>
        <dbReference type="ARBA" id="ARBA00012452"/>
    </source>
</evidence>
<dbReference type="GO" id="GO:0004364">
    <property type="term" value="F:glutathione transferase activity"/>
    <property type="evidence" value="ECO:0007669"/>
    <property type="project" value="UniProtKB-EC"/>
</dbReference>